<dbReference type="SMART" id="SM00347">
    <property type="entry name" value="HTH_MARR"/>
    <property type="match status" value="1"/>
</dbReference>
<dbReference type="AlphaFoldDB" id="A0A917EAZ6"/>
<feature type="domain" description="HTH marR-type" evidence="4">
    <location>
        <begin position="2"/>
        <end position="134"/>
    </location>
</feature>
<keyword evidence="6" id="KW-1185">Reference proteome</keyword>
<dbReference type="Gene3D" id="1.10.10.10">
    <property type="entry name" value="Winged helix-like DNA-binding domain superfamily/Winged helix DNA-binding domain"/>
    <property type="match status" value="1"/>
</dbReference>
<name>A0A917EAZ6_9SPHN</name>
<evidence type="ECO:0000259" key="4">
    <source>
        <dbReference type="PROSITE" id="PS50995"/>
    </source>
</evidence>
<dbReference type="PRINTS" id="PR00598">
    <property type="entry name" value="HTHMARR"/>
</dbReference>
<dbReference type="InterPro" id="IPR000835">
    <property type="entry name" value="HTH_MarR-typ"/>
</dbReference>
<gene>
    <name evidence="5" type="ORF">GCM10011529_28930</name>
</gene>
<dbReference type="GO" id="GO:0006950">
    <property type="term" value="P:response to stress"/>
    <property type="evidence" value="ECO:0007669"/>
    <property type="project" value="TreeGrafter"/>
</dbReference>
<dbReference type="SUPFAM" id="SSF46785">
    <property type="entry name" value="Winged helix' DNA-binding domain"/>
    <property type="match status" value="1"/>
</dbReference>
<dbReference type="GO" id="GO:0003677">
    <property type="term" value="F:DNA binding"/>
    <property type="evidence" value="ECO:0007669"/>
    <property type="project" value="UniProtKB-KW"/>
</dbReference>
<dbReference type="InterPro" id="IPR039422">
    <property type="entry name" value="MarR/SlyA-like"/>
</dbReference>
<keyword evidence="3" id="KW-0804">Transcription</keyword>
<evidence type="ECO:0000313" key="6">
    <source>
        <dbReference type="Proteomes" id="UP000635071"/>
    </source>
</evidence>
<dbReference type="GO" id="GO:0003700">
    <property type="term" value="F:DNA-binding transcription factor activity"/>
    <property type="evidence" value="ECO:0007669"/>
    <property type="project" value="InterPro"/>
</dbReference>
<dbReference type="PROSITE" id="PS50995">
    <property type="entry name" value="HTH_MARR_2"/>
    <property type="match status" value="1"/>
</dbReference>
<reference evidence="5" key="2">
    <citation type="submission" date="2020-09" db="EMBL/GenBank/DDBJ databases">
        <authorList>
            <person name="Sun Q."/>
            <person name="Zhou Y."/>
        </authorList>
    </citation>
    <scope>NUCLEOTIDE SEQUENCE</scope>
    <source>
        <strain evidence="5">CGMCC 1.15519</strain>
    </source>
</reference>
<accession>A0A917EAZ6</accession>
<dbReference type="Proteomes" id="UP000635071">
    <property type="component" value="Unassembled WGS sequence"/>
</dbReference>
<dbReference type="InterPro" id="IPR036388">
    <property type="entry name" value="WH-like_DNA-bd_sf"/>
</dbReference>
<evidence type="ECO:0000313" key="5">
    <source>
        <dbReference type="EMBL" id="GGE20485.1"/>
    </source>
</evidence>
<keyword evidence="1" id="KW-0805">Transcription regulation</keyword>
<dbReference type="RefSeq" id="WP_188763975.1">
    <property type="nucleotide sequence ID" value="NZ_BMJM01000014.1"/>
</dbReference>
<keyword evidence="2" id="KW-0238">DNA-binding</keyword>
<dbReference type="EMBL" id="BMJM01000014">
    <property type="protein sequence ID" value="GGE20485.1"/>
    <property type="molecule type" value="Genomic_DNA"/>
</dbReference>
<proteinExistence type="predicted"/>
<evidence type="ECO:0000256" key="2">
    <source>
        <dbReference type="ARBA" id="ARBA00023125"/>
    </source>
</evidence>
<dbReference type="Pfam" id="PF12802">
    <property type="entry name" value="MarR_2"/>
    <property type="match status" value="1"/>
</dbReference>
<evidence type="ECO:0000256" key="1">
    <source>
        <dbReference type="ARBA" id="ARBA00023015"/>
    </source>
</evidence>
<organism evidence="5 6">
    <name type="scientific">Sandarakinorhabdus glacialis</name>
    <dbReference type="NCBI Taxonomy" id="1614636"/>
    <lineage>
        <taxon>Bacteria</taxon>
        <taxon>Pseudomonadati</taxon>
        <taxon>Pseudomonadota</taxon>
        <taxon>Alphaproteobacteria</taxon>
        <taxon>Sphingomonadales</taxon>
        <taxon>Sphingosinicellaceae</taxon>
        <taxon>Sandarakinorhabdus</taxon>
    </lineage>
</organism>
<dbReference type="PANTHER" id="PTHR33164">
    <property type="entry name" value="TRANSCRIPTIONAL REGULATOR, MARR FAMILY"/>
    <property type="match status" value="1"/>
</dbReference>
<dbReference type="InterPro" id="IPR036390">
    <property type="entry name" value="WH_DNA-bd_sf"/>
</dbReference>
<evidence type="ECO:0000256" key="3">
    <source>
        <dbReference type="ARBA" id="ARBA00023163"/>
    </source>
</evidence>
<dbReference type="PANTHER" id="PTHR33164:SF64">
    <property type="entry name" value="TRANSCRIPTIONAL REGULATOR SLYA"/>
    <property type="match status" value="1"/>
</dbReference>
<sequence>MSDSLGILISDSARLLRRRFDCRARSLGVSRAQWQVLFALSRNEGVNQAGLAEALDVETITVGRMVDRLADAGLVERRADPADRRAWRLHLMPRAHPILEALREVAEAVMAETFDGLGFNEKQVLHDLLSKVRGNLQKPPQAPKGTETKSAIAVPVAGAL</sequence>
<protein>
    <submittedName>
        <fullName evidence="5">MarR family transcriptional regulator</fullName>
    </submittedName>
</protein>
<comment type="caution">
    <text evidence="5">The sequence shown here is derived from an EMBL/GenBank/DDBJ whole genome shotgun (WGS) entry which is preliminary data.</text>
</comment>
<reference evidence="5" key="1">
    <citation type="journal article" date="2014" name="Int. J. Syst. Evol. Microbiol.">
        <title>Complete genome sequence of Corynebacterium casei LMG S-19264T (=DSM 44701T), isolated from a smear-ripened cheese.</title>
        <authorList>
            <consortium name="US DOE Joint Genome Institute (JGI-PGF)"/>
            <person name="Walter F."/>
            <person name="Albersmeier A."/>
            <person name="Kalinowski J."/>
            <person name="Ruckert C."/>
        </authorList>
    </citation>
    <scope>NUCLEOTIDE SEQUENCE</scope>
    <source>
        <strain evidence="5">CGMCC 1.15519</strain>
    </source>
</reference>